<comment type="caution">
    <text evidence="4">The sequence shown here is derived from an EMBL/GenBank/DDBJ whole genome shotgun (WGS) entry which is preliminary data.</text>
</comment>
<feature type="transmembrane region" description="Helical" evidence="1">
    <location>
        <begin position="81"/>
        <end position="100"/>
    </location>
</feature>
<dbReference type="CDD" id="cd01948">
    <property type="entry name" value="EAL"/>
    <property type="match status" value="1"/>
</dbReference>
<dbReference type="EMBL" id="JAGSSV010000014">
    <property type="protein sequence ID" value="MBR7889506.1"/>
    <property type="molecule type" value="Genomic_DNA"/>
</dbReference>
<dbReference type="SMART" id="SM00052">
    <property type="entry name" value="EAL"/>
    <property type="match status" value="1"/>
</dbReference>
<dbReference type="InterPro" id="IPR035919">
    <property type="entry name" value="EAL_sf"/>
</dbReference>
<evidence type="ECO:0000259" key="2">
    <source>
        <dbReference type="PROSITE" id="PS50883"/>
    </source>
</evidence>
<dbReference type="Proteomes" id="UP000679722">
    <property type="component" value="Unassembled WGS sequence"/>
</dbReference>
<keyword evidence="5" id="KW-1185">Reference proteome</keyword>
<evidence type="ECO:0000313" key="4">
    <source>
        <dbReference type="EMBL" id="MBR7889506.1"/>
    </source>
</evidence>
<sequence>MLIDSIKQFFFLDTESSTKGKNNHFQQSALRILLVLTLGIFSLSEVHSLLTSADWTLISINTAYIALLCGLLFYSNKYTKISAALFLSSIVTANILLLMLSGEFYAKIYALVSLYSLPLITRVLFSFKASIFAIALNFCPFYLIASQSLSNSQNGGVSAFYFQLLTFVTLNIGLPFAVSRIIKNLENNATHMSFLYRKMNDNYAMYEEFFENTGTPTLLCDKRGKLLKANQLARRLLSENPKAVFAGTLLIDWLSPINSGNKKSLNKLAWKNNLAECTLKTNKNKTDDKGIVYIEVKKAPLTQYGHVVLHLQNTTPLRAIQQELANTLQTNTRLTHFDLLTQLPNHRHFCQQVNQRINDKAQHLTGAMFIIRISQFKLLNKQYGRDSANKVILDFSNALQAKLSDQAIVGRLRGVKFSCFIPLGQAYLLPRHLSTLIHSVLPSQIMVHGSALNMDYQVGIAYYDSDGKSAEELLEHCELALEYSNSSGRFSYYNQGLESKLLEEHSLGLSLNQAIKNKEIRVWLQPQVSGNGQIRSFEALARWQNNGQFVPPNVFIDIAEKLGMLPLLAENLIHELMNTLIQWHKEQIHTPIAFNLAGQELMNDGFFALLMSLISDHPWLSEMLELEITETSPVMTHPLIHKRLRSLSQYGYSIAIDDFGTGQASLGQLIDIPVDVLKIDRRFVAPLPHDQRHIDIVKSTIKLAESLNMKVIAEGIETKEQATLLTSLGCEILQGYYFGKPSPLSEWTDQNHAKAKALRMVY</sequence>
<feature type="transmembrane region" description="Helical" evidence="1">
    <location>
        <begin position="55"/>
        <end position="74"/>
    </location>
</feature>
<dbReference type="NCBIfam" id="TIGR00254">
    <property type="entry name" value="GGDEF"/>
    <property type="match status" value="1"/>
</dbReference>
<dbReference type="InterPro" id="IPR001633">
    <property type="entry name" value="EAL_dom"/>
</dbReference>
<dbReference type="InterPro" id="IPR000160">
    <property type="entry name" value="GGDEF_dom"/>
</dbReference>
<protein>
    <submittedName>
        <fullName evidence="4">Phosphodiesterase</fullName>
    </submittedName>
</protein>
<evidence type="ECO:0000259" key="3">
    <source>
        <dbReference type="PROSITE" id="PS50887"/>
    </source>
</evidence>
<evidence type="ECO:0000256" key="1">
    <source>
        <dbReference type="SAM" id="Phobius"/>
    </source>
</evidence>
<keyword evidence="1" id="KW-0812">Transmembrane</keyword>
<keyword evidence="1" id="KW-0472">Membrane</keyword>
<feature type="domain" description="GGDEF" evidence="3">
    <location>
        <begin position="364"/>
        <end position="497"/>
    </location>
</feature>
<organism evidence="4 5">
    <name type="scientific">Marinomonas vulgaris</name>
    <dbReference type="NCBI Taxonomy" id="2823372"/>
    <lineage>
        <taxon>Bacteria</taxon>
        <taxon>Pseudomonadati</taxon>
        <taxon>Pseudomonadota</taxon>
        <taxon>Gammaproteobacteria</taxon>
        <taxon>Oceanospirillales</taxon>
        <taxon>Oceanospirillaceae</taxon>
        <taxon>Marinomonas</taxon>
    </lineage>
</organism>
<reference evidence="5" key="1">
    <citation type="submission" date="2023-07" db="EMBL/GenBank/DDBJ databases">
        <title>Marinomonas vulgaris A79, complete genome.</title>
        <authorList>
            <person name="Ying J.-J."/>
        </authorList>
    </citation>
    <scope>NUCLEOTIDE SEQUENCE [LARGE SCALE GENOMIC DNA]</scope>
    <source>
        <strain evidence="5">A79</strain>
    </source>
</reference>
<dbReference type="PROSITE" id="PS50883">
    <property type="entry name" value="EAL"/>
    <property type="match status" value="1"/>
</dbReference>
<dbReference type="Pfam" id="PF00990">
    <property type="entry name" value="GGDEF"/>
    <property type="match status" value="1"/>
</dbReference>
<feature type="transmembrane region" description="Helical" evidence="1">
    <location>
        <begin position="157"/>
        <end position="178"/>
    </location>
</feature>
<dbReference type="PROSITE" id="PS50887">
    <property type="entry name" value="GGDEF"/>
    <property type="match status" value="1"/>
</dbReference>
<dbReference type="PANTHER" id="PTHR33121:SF79">
    <property type="entry name" value="CYCLIC DI-GMP PHOSPHODIESTERASE PDED-RELATED"/>
    <property type="match status" value="1"/>
</dbReference>
<dbReference type="Gene3D" id="3.30.70.270">
    <property type="match status" value="1"/>
</dbReference>
<evidence type="ECO:0000313" key="5">
    <source>
        <dbReference type="Proteomes" id="UP000679722"/>
    </source>
</evidence>
<dbReference type="InterPro" id="IPR050706">
    <property type="entry name" value="Cyclic-di-GMP_PDE-like"/>
</dbReference>
<dbReference type="Pfam" id="PF00563">
    <property type="entry name" value="EAL"/>
    <property type="match status" value="1"/>
</dbReference>
<feature type="transmembrane region" description="Helical" evidence="1">
    <location>
        <begin position="120"/>
        <end position="145"/>
    </location>
</feature>
<dbReference type="PANTHER" id="PTHR33121">
    <property type="entry name" value="CYCLIC DI-GMP PHOSPHODIESTERASE PDEF"/>
    <property type="match status" value="1"/>
</dbReference>
<dbReference type="SUPFAM" id="SSF141868">
    <property type="entry name" value="EAL domain-like"/>
    <property type="match status" value="1"/>
</dbReference>
<dbReference type="InterPro" id="IPR029787">
    <property type="entry name" value="Nucleotide_cyclase"/>
</dbReference>
<dbReference type="SMART" id="SM00267">
    <property type="entry name" value="GGDEF"/>
    <property type="match status" value="1"/>
</dbReference>
<dbReference type="Gene3D" id="3.20.20.450">
    <property type="entry name" value="EAL domain"/>
    <property type="match status" value="1"/>
</dbReference>
<name>A0ABS5HCX4_9GAMM</name>
<keyword evidence="1" id="KW-1133">Transmembrane helix</keyword>
<feature type="domain" description="EAL" evidence="2">
    <location>
        <begin position="504"/>
        <end position="755"/>
    </location>
</feature>
<proteinExistence type="predicted"/>
<dbReference type="SUPFAM" id="SSF55073">
    <property type="entry name" value="Nucleotide cyclase"/>
    <property type="match status" value="1"/>
</dbReference>
<dbReference type="CDD" id="cd01949">
    <property type="entry name" value="GGDEF"/>
    <property type="match status" value="1"/>
</dbReference>
<dbReference type="InterPro" id="IPR043128">
    <property type="entry name" value="Rev_trsase/Diguanyl_cyclase"/>
</dbReference>
<gene>
    <name evidence="4" type="ORF">J9B83_11195</name>
</gene>
<feature type="transmembrane region" description="Helical" evidence="1">
    <location>
        <begin position="29"/>
        <end position="49"/>
    </location>
</feature>
<accession>A0ABS5HCX4</accession>